<comment type="caution">
    <text evidence="1">The sequence shown here is derived from an EMBL/GenBank/DDBJ whole genome shotgun (WGS) entry which is preliminary data.</text>
</comment>
<organism evidence="1 2">
    <name type="scientific">Eubacterium callanderi</name>
    <dbReference type="NCBI Taxonomy" id="53442"/>
    <lineage>
        <taxon>Bacteria</taxon>
        <taxon>Bacillati</taxon>
        <taxon>Bacillota</taxon>
        <taxon>Clostridia</taxon>
        <taxon>Eubacteriales</taxon>
        <taxon>Eubacteriaceae</taxon>
        <taxon>Eubacterium</taxon>
    </lineage>
</organism>
<dbReference type="RefSeq" id="WP_076777689.1">
    <property type="nucleotide sequence ID" value="NZ_JACCKS010000003.1"/>
</dbReference>
<accession>A0A853JLC9</accession>
<reference evidence="1 2" key="1">
    <citation type="submission" date="2020-07" db="EMBL/GenBank/DDBJ databases">
        <title>Organ Donor 1.</title>
        <authorList>
            <person name="Marsh A.J."/>
            <person name="Azcarate-Peril M.A."/>
        </authorList>
    </citation>
    <scope>NUCLEOTIDE SEQUENCE [LARGE SCALE GENOMIC DNA]</scope>
    <source>
        <strain evidence="1 2">AMC0717</strain>
    </source>
</reference>
<dbReference type="Proteomes" id="UP000586254">
    <property type="component" value="Unassembled WGS sequence"/>
</dbReference>
<evidence type="ECO:0000313" key="2">
    <source>
        <dbReference type="Proteomes" id="UP000586254"/>
    </source>
</evidence>
<evidence type="ECO:0000313" key="1">
    <source>
        <dbReference type="EMBL" id="NZA37188.1"/>
    </source>
</evidence>
<sequence>MRPSKKEAEQNDIKEKMRPVYCPKCGWKILDAVKGTKTQTRFPYKGRYPDLYMKCGHCGAEVGIIKTE</sequence>
<dbReference type="AlphaFoldDB" id="A0A853JLC9"/>
<protein>
    <submittedName>
        <fullName evidence="1">Uncharacterized protein</fullName>
    </submittedName>
</protein>
<dbReference type="EMBL" id="JACCKS010000003">
    <property type="protein sequence ID" value="NZA37188.1"/>
    <property type="molecule type" value="Genomic_DNA"/>
</dbReference>
<proteinExistence type="predicted"/>
<name>A0A853JLC9_9FIRM</name>
<gene>
    <name evidence="1" type="ORF">H0N91_03285</name>
</gene>